<sequence>MTRSDTAVATIAASGEKTLVLLGEGLAGHVAARMLPRLPEVCFVQADAAGGVREAALEAAGHALDRLVLLATVEDLAALDPADGLGGITADMGGTPALAADVAAAGSARRAYELWEGAGLLGQCGRELCRRVADGLELAAAASTGADRSPIAAQVVLMDPGGERMVGMYGRLGR</sequence>
<evidence type="ECO:0000313" key="1">
    <source>
        <dbReference type="EMBL" id="GAA2438732.1"/>
    </source>
</evidence>
<dbReference type="Proteomes" id="UP001501231">
    <property type="component" value="Unassembled WGS sequence"/>
</dbReference>
<proteinExistence type="predicted"/>
<evidence type="ECO:0000313" key="2">
    <source>
        <dbReference type="Proteomes" id="UP001501231"/>
    </source>
</evidence>
<accession>A0ABP5WXJ6</accession>
<name>A0ABP5WXJ6_9ACTN</name>
<reference evidence="2" key="1">
    <citation type="journal article" date="2019" name="Int. J. Syst. Evol. Microbiol.">
        <title>The Global Catalogue of Microorganisms (GCM) 10K type strain sequencing project: providing services to taxonomists for standard genome sequencing and annotation.</title>
        <authorList>
            <consortium name="The Broad Institute Genomics Platform"/>
            <consortium name="The Broad Institute Genome Sequencing Center for Infectious Disease"/>
            <person name="Wu L."/>
            <person name="Ma J."/>
        </authorList>
    </citation>
    <scope>NUCLEOTIDE SEQUENCE [LARGE SCALE GENOMIC DNA]</scope>
    <source>
        <strain evidence="2">JCM 3325</strain>
    </source>
</reference>
<organism evidence="1 2">
    <name type="scientific">Actinomadura vinacea</name>
    <dbReference type="NCBI Taxonomy" id="115336"/>
    <lineage>
        <taxon>Bacteria</taxon>
        <taxon>Bacillati</taxon>
        <taxon>Actinomycetota</taxon>
        <taxon>Actinomycetes</taxon>
        <taxon>Streptosporangiales</taxon>
        <taxon>Thermomonosporaceae</taxon>
        <taxon>Actinomadura</taxon>
    </lineage>
</organism>
<keyword evidence="2" id="KW-1185">Reference proteome</keyword>
<protein>
    <submittedName>
        <fullName evidence="1">Uncharacterized protein</fullName>
    </submittedName>
</protein>
<dbReference type="RefSeq" id="WP_344593783.1">
    <property type="nucleotide sequence ID" value="NZ_BAAARW010000023.1"/>
</dbReference>
<gene>
    <name evidence="1" type="ORF">GCM10010191_62450</name>
</gene>
<dbReference type="EMBL" id="BAAARW010000023">
    <property type="protein sequence ID" value="GAA2438732.1"/>
    <property type="molecule type" value="Genomic_DNA"/>
</dbReference>
<comment type="caution">
    <text evidence="1">The sequence shown here is derived from an EMBL/GenBank/DDBJ whole genome shotgun (WGS) entry which is preliminary data.</text>
</comment>